<dbReference type="GO" id="GO:0003824">
    <property type="term" value="F:catalytic activity"/>
    <property type="evidence" value="ECO:0007669"/>
    <property type="project" value="InterPro"/>
</dbReference>
<dbReference type="PANTHER" id="PTHR11228">
    <property type="entry name" value="RADICAL SAM DOMAIN PROTEIN"/>
    <property type="match status" value="1"/>
</dbReference>
<keyword evidence="1" id="KW-0949">S-adenosyl-L-methionine</keyword>
<protein>
    <recommendedName>
        <fullName evidence="7">Radical SAM core domain-containing protein</fullName>
    </recommendedName>
</protein>
<reference evidence="5" key="2">
    <citation type="submission" date="2020-09" db="EMBL/GenBank/DDBJ databases">
        <authorList>
            <person name="Sun Q."/>
            <person name="Ohkuma M."/>
        </authorList>
    </citation>
    <scope>NUCLEOTIDE SEQUENCE</scope>
    <source>
        <strain evidence="5">JCM 5016</strain>
    </source>
</reference>
<dbReference type="GO" id="GO:0051536">
    <property type="term" value="F:iron-sulfur cluster binding"/>
    <property type="evidence" value="ECO:0007669"/>
    <property type="project" value="UniProtKB-KW"/>
</dbReference>
<accession>A0A918V5I3</accession>
<gene>
    <name evidence="5" type="ORF">GCM10010389_05450</name>
</gene>
<evidence type="ECO:0000313" key="6">
    <source>
        <dbReference type="Proteomes" id="UP000623010"/>
    </source>
</evidence>
<evidence type="ECO:0000256" key="2">
    <source>
        <dbReference type="ARBA" id="ARBA00022723"/>
    </source>
</evidence>
<keyword evidence="4" id="KW-0411">Iron-sulfur</keyword>
<dbReference type="CDD" id="cd01335">
    <property type="entry name" value="Radical_SAM"/>
    <property type="match status" value="1"/>
</dbReference>
<dbReference type="InterPro" id="IPR029063">
    <property type="entry name" value="SAM-dependent_MTases_sf"/>
</dbReference>
<proteinExistence type="predicted"/>
<evidence type="ECO:0008006" key="7">
    <source>
        <dbReference type="Google" id="ProtNLM"/>
    </source>
</evidence>
<dbReference type="Proteomes" id="UP000623010">
    <property type="component" value="Unassembled WGS sequence"/>
</dbReference>
<dbReference type="InterPro" id="IPR007197">
    <property type="entry name" value="rSAM"/>
</dbReference>
<dbReference type="InterPro" id="IPR058240">
    <property type="entry name" value="rSAM_sf"/>
</dbReference>
<dbReference type="PANTHER" id="PTHR11228:SF7">
    <property type="entry name" value="PQQA PEPTIDE CYCLASE"/>
    <property type="match status" value="1"/>
</dbReference>
<comment type="caution">
    <text evidence="5">The sequence shown here is derived from an EMBL/GenBank/DDBJ whole genome shotgun (WGS) entry which is preliminary data.</text>
</comment>
<dbReference type="InterPro" id="IPR013785">
    <property type="entry name" value="Aldolase_TIM"/>
</dbReference>
<dbReference type="AlphaFoldDB" id="A0A918V5I3"/>
<evidence type="ECO:0000256" key="1">
    <source>
        <dbReference type="ARBA" id="ARBA00022691"/>
    </source>
</evidence>
<keyword evidence="2" id="KW-0479">Metal-binding</keyword>
<dbReference type="SUPFAM" id="SSF53335">
    <property type="entry name" value="S-adenosyl-L-methionine-dependent methyltransferases"/>
    <property type="match status" value="1"/>
</dbReference>
<evidence type="ECO:0000313" key="5">
    <source>
        <dbReference type="EMBL" id="GGZ70856.1"/>
    </source>
</evidence>
<dbReference type="Gene3D" id="3.20.20.70">
    <property type="entry name" value="Aldolase class I"/>
    <property type="match status" value="1"/>
</dbReference>
<dbReference type="Pfam" id="PF13353">
    <property type="entry name" value="Fer4_12"/>
    <property type="match status" value="1"/>
</dbReference>
<dbReference type="SFLD" id="SFLDS00029">
    <property type="entry name" value="Radical_SAM"/>
    <property type="match status" value="1"/>
</dbReference>
<evidence type="ECO:0000256" key="3">
    <source>
        <dbReference type="ARBA" id="ARBA00023004"/>
    </source>
</evidence>
<sequence>MSPYTPPPVVERLRAGDCPVVLFGAGDIGVMAHHVLTRLGVQVTCFADGRSSKQGTVLRGLEIRSPEQLADLPGTTHVFLCGNYLTTMSARMKELGFTHLHDCVDLLNGFDFSDADTGMDVVLMERKAALHKRETLKAREQAENSLVLKYLDVVVTEACSMKCQDCSNLMQYYTKPRHSDLDLLESAVDRIMESIDGIYEFRVLGGEPFVNPRVHRVIDKLTSYDGVDKVVVYTNATIVPRGANLQCLRNDKVVVDITDYGEHSKKLDELLQVLTDEGITHLTKIPVWTDSGRINFVERSADVLDDMFRNCCVNDILTLLNGKLYRCPFSANGTNLGAIPETSDDVVDLTGALSGTALREAIRRLYGRSTHLTACSFCNGRDYRTPRIKPAVQTRRPLLLPVLGQGCG</sequence>
<evidence type="ECO:0000256" key="4">
    <source>
        <dbReference type="ARBA" id="ARBA00023014"/>
    </source>
</evidence>
<dbReference type="GO" id="GO:0046872">
    <property type="term" value="F:metal ion binding"/>
    <property type="evidence" value="ECO:0007669"/>
    <property type="project" value="UniProtKB-KW"/>
</dbReference>
<reference evidence="5" key="1">
    <citation type="journal article" date="2014" name="Int. J. Syst. Evol. Microbiol.">
        <title>Complete genome sequence of Corynebacterium casei LMG S-19264T (=DSM 44701T), isolated from a smear-ripened cheese.</title>
        <authorList>
            <consortium name="US DOE Joint Genome Institute (JGI-PGF)"/>
            <person name="Walter F."/>
            <person name="Albersmeier A."/>
            <person name="Kalinowski J."/>
            <person name="Ruckert C."/>
        </authorList>
    </citation>
    <scope>NUCLEOTIDE SEQUENCE</scope>
    <source>
        <strain evidence="5">JCM 5016</strain>
    </source>
</reference>
<dbReference type="SUPFAM" id="SSF102114">
    <property type="entry name" value="Radical SAM enzymes"/>
    <property type="match status" value="1"/>
</dbReference>
<organism evidence="5 6">
    <name type="scientific">Streptomyces echinoruber</name>
    <dbReference type="NCBI Taxonomy" id="68898"/>
    <lineage>
        <taxon>Bacteria</taxon>
        <taxon>Bacillati</taxon>
        <taxon>Actinomycetota</taxon>
        <taxon>Actinomycetes</taxon>
        <taxon>Kitasatosporales</taxon>
        <taxon>Streptomycetaceae</taxon>
        <taxon>Streptomyces</taxon>
    </lineage>
</organism>
<dbReference type="RefSeq" id="WP_190055616.1">
    <property type="nucleotide sequence ID" value="NZ_BMWH01000001.1"/>
</dbReference>
<name>A0A918V5I3_9ACTN</name>
<dbReference type="EMBL" id="BMWH01000001">
    <property type="protein sequence ID" value="GGZ70856.1"/>
    <property type="molecule type" value="Genomic_DNA"/>
</dbReference>
<keyword evidence="3" id="KW-0408">Iron</keyword>
<dbReference type="InterPro" id="IPR050377">
    <property type="entry name" value="Radical_SAM_PqqE_MftC-like"/>
</dbReference>
<keyword evidence="6" id="KW-1185">Reference proteome</keyword>